<name>A0A6F8SKV1_9ACTN</name>
<keyword evidence="2" id="KW-1185">Reference proteome</keyword>
<protein>
    <recommendedName>
        <fullName evidence="3">DUF3990 domain-containing protein</fullName>
    </recommendedName>
</protein>
<proteinExistence type="predicted"/>
<dbReference type="EMBL" id="AP022829">
    <property type="protein sequence ID" value="BCA88454.1"/>
    <property type="molecule type" value="Genomic_DNA"/>
</dbReference>
<sequence>MKLFHGSNTVVDRPDVARSRDRLDFGRGFYLTSVKKQAELWARRKAMRAGGRPLVNVYDFTEGDVSGNVLVFEQNDREWVEFVCSCRRGESQDEGFDLIAGGVADDQVYRAVDLYYKGLWTLDRTIEELSFYDRNDQYCFKSQPFLDRTLVFEEAYEVTQ</sequence>
<accession>A0A6F8SKV1</accession>
<dbReference type="RefSeq" id="WP_114539997.1">
    <property type="nucleotide sequence ID" value="NZ_AP022829.1"/>
</dbReference>
<reference evidence="2" key="2">
    <citation type="submission" date="2020-03" db="EMBL/GenBank/DDBJ databases">
        <title>Complete Genome Sequence of Adlercreutzia sp. strain 8CFCBH1 Producing Equol, Isolated from Healthy Japanese Feces.</title>
        <authorList>
            <person name="Ogata Y."/>
            <person name="Sakamoto M."/>
            <person name="Ohkuma M."/>
            <person name="Hattori M."/>
            <person name="Suda W."/>
        </authorList>
    </citation>
    <scope>NUCLEOTIDE SEQUENCE [LARGE SCALE GENOMIC DNA]</scope>
    <source>
        <strain evidence="2">8CFCBH1</strain>
    </source>
</reference>
<dbReference type="Proteomes" id="UP000501727">
    <property type="component" value="Chromosome"/>
</dbReference>
<evidence type="ECO:0000313" key="1">
    <source>
        <dbReference type="EMBL" id="BCA88454.1"/>
    </source>
</evidence>
<evidence type="ECO:0000313" key="2">
    <source>
        <dbReference type="Proteomes" id="UP000501727"/>
    </source>
</evidence>
<evidence type="ECO:0008006" key="3">
    <source>
        <dbReference type="Google" id="ProtNLM"/>
    </source>
</evidence>
<reference evidence="2" key="1">
    <citation type="journal article" date="2020" name="Microbiol. Resour. Announc.">
        <title>Complete Genome Sequence of Adlercreutzia sp. Strain 8CFCBH1, a Potent Producer of Equol, Isolated from Healthy Japanese Feces.</title>
        <authorList>
            <person name="Ogata Y."/>
            <person name="Sakamoto M."/>
            <person name="Ohkuma M."/>
            <person name="Hattori M."/>
            <person name="Suda W."/>
        </authorList>
    </citation>
    <scope>NUCLEOTIDE SEQUENCE [LARGE SCALE GENOMIC DNA]</scope>
    <source>
        <strain evidence="2">8CFCBH1</strain>
    </source>
</reference>
<dbReference type="KEGG" id="ahat:ADCFC_10730"/>
<dbReference type="AlphaFoldDB" id="A0A6F8SKV1"/>
<gene>
    <name evidence="1" type="ORF">ADCFC_09520</name>
</gene>
<dbReference type="Pfam" id="PF13151">
    <property type="entry name" value="DUF3990"/>
    <property type="match status" value="1"/>
</dbReference>
<organism evidence="1 2">
    <name type="scientific">Adlercreutzia hattorii</name>
    <dbReference type="NCBI Taxonomy" id="2707299"/>
    <lineage>
        <taxon>Bacteria</taxon>
        <taxon>Bacillati</taxon>
        <taxon>Actinomycetota</taxon>
        <taxon>Coriobacteriia</taxon>
        <taxon>Eggerthellales</taxon>
        <taxon>Eggerthellaceae</taxon>
        <taxon>Adlercreutzia</taxon>
    </lineage>
</organism>
<dbReference type="InterPro" id="IPR025051">
    <property type="entry name" value="DUF3990"/>
</dbReference>